<evidence type="ECO:0000256" key="1">
    <source>
        <dbReference type="SAM" id="Phobius"/>
    </source>
</evidence>
<feature type="transmembrane region" description="Helical" evidence="1">
    <location>
        <begin position="6"/>
        <end position="26"/>
    </location>
</feature>
<sequence>MEVIIVMIISMIVVSLTYKTLDIVTMQYRQFSKNRKHIYELSLIETLLTRDFMNSEYLKRMNDGVMCKYRDKNVIYIFNDQFIVRSEGTMADTFNIMPRDIKYYFSDKEVNDINNYIDKVAFVYVQESSKLFIHKKVYAADFFLNTRAIQLN</sequence>
<evidence type="ECO:0000313" key="3">
    <source>
        <dbReference type="Proteomes" id="UP001597112"/>
    </source>
</evidence>
<keyword evidence="1" id="KW-1133">Transmembrane helix</keyword>
<keyword evidence="1" id="KW-0812">Transmembrane</keyword>
<gene>
    <name evidence="2" type="ORF">ACFQ21_18475</name>
</gene>
<organism evidence="2 3">
    <name type="scientific">Ohtaekwangia kribbensis</name>
    <dbReference type="NCBI Taxonomy" id="688913"/>
    <lineage>
        <taxon>Bacteria</taxon>
        <taxon>Pseudomonadati</taxon>
        <taxon>Bacteroidota</taxon>
        <taxon>Cytophagia</taxon>
        <taxon>Cytophagales</taxon>
        <taxon>Fulvivirgaceae</taxon>
        <taxon>Ohtaekwangia</taxon>
    </lineage>
</organism>
<dbReference type="RefSeq" id="WP_377580907.1">
    <property type="nucleotide sequence ID" value="NZ_JBHTKA010000007.1"/>
</dbReference>
<keyword evidence="3" id="KW-1185">Reference proteome</keyword>
<accession>A0ABW3K8F6</accession>
<keyword evidence="1" id="KW-0472">Membrane</keyword>
<reference evidence="3" key="1">
    <citation type="journal article" date="2019" name="Int. J. Syst. Evol. Microbiol.">
        <title>The Global Catalogue of Microorganisms (GCM) 10K type strain sequencing project: providing services to taxonomists for standard genome sequencing and annotation.</title>
        <authorList>
            <consortium name="The Broad Institute Genomics Platform"/>
            <consortium name="The Broad Institute Genome Sequencing Center for Infectious Disease"/>
            <person name="Wu L."/>
            <person name="Ma J."/>
        </authorList>
    </citation>
    <scope>NUCLEOTIDE SEQUENCE [LARGE SCALE GENOMIC DNA]</scope>
    <source>
        <strain evidence="3">CCUG 58938</strain>
    </source>
</reference>
<dbReference type="EMBL" id="JBHTKA010000007">
    <property type="protein sequence ID" value="MFD1001322.1"/>
    <property type="molecule type" value="Genomic_DNA"/>
</dbReference>
<comment type="caution">
    <text evidence="2">The sequence shown here is derived from an EMBL/GenBank/DDBJ whole genome shotgun (WGS) entry which is preliminary data.</text>
</comment>
<dbReference type="Proteomes" id="UP001597112">
    <property type="component" value="Unassembled WGS sequence"/>
</dbReference>
<protein>
    <submittedName>
        <fullName evidence="2">Uncharacterized protein</fullName>
    </submittedName>
</protein>
<name>A0ABW3K8F6_9BACT</name>
<evidence type="ECO:0000313" key="2">
    <source>
        <dbReference type="EMBL" id="MFD1001322.1"/>
    </source>
</evidence>
<proteinExistence type="predicted"/>